<evidence type="ECO:0000256" key="1">
    <source>
        <dbReference type="ARBA" id="ARBA00023002"/>
    </source>
</evidence>
<evidence type="ECO:0000259" key="2">
    <source>
        <dbReference type="Pfam" id="PF01232"/>
    </source>
</evidence>
<dbReference type="InterPro" id="IPR013131">
    <property type="entry name" value="Mannitol_DH_N"/>
</dbReference>
<dbReference type="SUPFAM" id="SSF51735">
    <property type="entry name" value="NAD(P)-binding Rossmann-fold domains"/>
    <property type="match status" value="1"/>
</dbReference>
<dbReference type="PANTHER" id="PTHR43362">
    <property type="entry name" value="MANNITOL DEHYDROGENASE DSF1-RELATED"/>
    <property type="match status" value="1"/>
</dbReference>
<dbReference type="InterPro" id="IPR008927">
    <property type="entry name" value="6-PGluconate_DH-like_C_sf"/>
</dbReference>
<dbReference type="PANTHER" id="PTHR43362:SF1">
    <property type="entry name" value="MANNITOL DEHYDROGENASE 2-RELATED"/>
    <property type="match status" value="1"/>
</dbReference>
<organism evidence="4 5">
    <name type="scientific">Novosphingobium decolorationis</name>
    <dbReference type="NCBI Taxonomy" id="2698673"/>
    <lineage>
        <taxon>Bacteria</taxon>
        <taxon>Pseudomonadati</taxon>
        <taxon>Pseudomonadota</taxon>
        <taxon>Alphaproteobacteria</taxon>
        <taxon>Sphingomonadales</taxon>
        <taxon>Sphingomonadaceae</taxon>
        <taxon>Novosphingobium</taxon>
    </lineage>
</organism>
<reference evidence="4 5" key="1">
    <citation type="journal article" date="2021" name="Int. J. Syst. Evol. Microbiol.">
        <title>Novosphingobium decolorationis sp. nov., an aniline blue-decolourizing bacterium isolated from East Pacific sediment.</title>
        <authorList>
            <person name="Chen X."/>
            <person name="Dong B."/>
            <person name="Chen T."/>
            <person name="Ren N."/>
            <person name="Wang J."/>
            <person name="Xu Y."/>
            <person name="Yang J."/>
            <person name="Zhu S."/>
            <person name="Chen J."/>
        </authorList>
    </citation>
    <scope>NUCLEOTIDE SEQUENCE [LARGE SCALE GENOMIC DNA]</scope>
    <source>
        <strain evidence="4 5">502str22</strain>
    </source>
</reference>
<evidence type="ECO:0000313" key="4">
    <source>
        <dbReference type="EMBL" id="QVM84796.1"/>
    </source>
</evidence>
<feature type="domain" description="Mannitol dehydrogenase N-terminal" evidence="2">
    <location>
        <begin position="30"/>
        <end position="265"/>
    </location>
</feature>
<feature type="domain" description="Mannitol dehydrogenase C-terminal" evidence="3">
    <location>
        <begin position="273"/>
        <end position="421"/>
    </location>
</feature>
<dbReference type="InterPro" id="IPR050988">
    <property type="entry name" value="Mannitol_DH/Oxidoreductase"/>
</dbReference>
<dbReference type="EMBL" id="CP054856">
    <property type="protein sequence ID" value="QVM84796.1"/>
    <property type="molecule type" value="Genomic_DNA"/>
</dbReference>
<dbReference type="PRINTS" id="PR00084">
    <property type="entry name" value="MTLDHDRGNASE"/>
</dbReference>
<gene>
    <name evidence="4" type="ORF">HT578_14890</name>
</gene>
<sequence length="468" mass="50769">MSERLCASALKTLPASIAAPAYDRNEQQVGIVHFGIGAFHRAHQAWYTDAAMNAGERDWSILGVSLRSPGVAAQLNPQDGLYTLVECSAQGRSARVIGSVHEVLVAGVARARLAIALTAPQTRIVSFTVTEKGYCRKADGSLDFDAAARGFYPFLSNALRERQASGCGGLTLLSCDNLADNGRQLARLMHEWLAREAPDLVEWFEAECTCPSTMVDRIVPATTSADRSEVAQLLGCLDEGAVMTEPFSQWVIEDRFARGRPAWEKFGAQLVADVAPYETAKLRMLNGAHSALAYLGLQRGHTYVHEAMGDGAIRPLIECIMRDEAAPTVVAAPGQDLDTYADALLARFENPALNHKLAQIAMDGSQKIPQRWLETLEAQRLAGRKCPGLLTALAAWFLHLRGANGPVDDPMADTLSNLALSNSNLQLATLLFTGDGLLSGFWNPLGIDIPETPLDCGRRAIKHRLRTR</sequence>
<dbReference type="InterPro" id="IPR036291">
    <property type="entry name" value="NAD(P)-bd_dom_sf"/>
</dbReference>
<dbReference type="InterPro" id="IPR000669">
    <property type="entry name" value="Mannitol_DH"/>
</dbReference>
<dbReference type="SUPFAM" id="SSF48179">
    <property type="entry name" value="6-phosphogluconate dehydrogenase C-terminal domain-like"/>
    <property type="match status" value="1"/>
</dbReference>
<dbReference type="InterPro" id="IPR013118">
    <property type="entry name" value="Mannitol_DH_C"/>
</dbReference>
<dbReference type="Pfam" id="PF08125">
    <property type="entry name" value="Mannitol_dh_C"/>
    <property type="match status" value="1"/>
</dbReference>
<dbReference type="Proteomes" id="UP000677126">
    <property type="component" value="Chromosome"/>
</dbReference>
<accession>A0ABX8E6I6</accession>
<dbReference type="Gene3D" id="3.40.50.720">
    <property type="entry name" value="NAD(P)-binding Rossmann-like Domain"/>
    <property type="match status" value="1"/>
</dbReference>
<evidence type="ECO:0000259" key="3">
    <source>
        <dbReference type="Pfam" id="PF08125"/>
    </source>
</evidence>
<keyword evidence="1" id="KW-0560">Oxidoreductase</keyword>
<dbReference type="Pfam" id="PF01232">
    <property type="entry name" value="Mannitol_dh"/>
    <property type="match status" value="1"/>
</dbReference>
<dbReference type="InterPro" id="IPR013328">
    <property type="entry name" value="6PGD_dom2"/>
</dbReference>
<proteinExistence type="predicted"/>
<dbReference type="RefSeq" id="WP_213500444.1">
    <property type="nucleotide sequence ID" value="NZ_CP054856.1"/>
</dbReference>
<name>A0ABX8E6I6_9SPHN</name>
<dbReference type="Gene3D" id="1.10.1040.10">
    <property type="entry name" value="N-(1-d-carboxylethyl)-l-norvaline Dehydrogenase, domain 2"/>
    <property type="match status" value="1"/>
</dbReference>
<keyword evidence="5" id="KW-1185">Reference proteome</keyword>
<protein>
    <submittedName>
        <fullName evidence="4">Mannitol dehydrogenase family protein</fullName>
    </submittedName>
</protein>
<evidence type="ECO:0000313" key="5">
    <source>
        <dbReference type="Proteomes" id="UP000677126"/>
    </source>
</evidence>